<dbReference type="EC" id="3.1.3.89" evidence="1"/>
<evidence type="ECO:0000313" key="2">
    <source>
        <dbReference type="Proteomes" id="UP000655883"/>
    </source>
</evidence>
<dbReference type="EMBL" id="MN988525">
    <property type="protein sequence ID" value="QIG72858.1"/>
    <property type="molecule type" value="Genomic_DNA"/>
</dbReference>
<keyword evidence="1" id="KW-0378">Hydrolase</keyword>
<dbReference type="GO" id="GO:0002953">
    <property type="term" value="F:5'-deoxynucleotidase activity"/>
    <property type="evidence" value="ECO:0007669"/>
    <property type="project" value="UniProtKB-EC"/>
</dbReference>
<protein>
    <submittedName>
        <fullName evidence="1">5'-deoxynucleotidase protein</fullName>
        <ecNumber evidence="1">3.1.3.89</ecNumber>
    </submittedName>
</protein>
<dbReference type="SUPFAM" id="SSF109604">
    <property type="entry name" value="HD-domain/PDEase-like"/>
    <property type="match status" value="1"/>
</dbReference>
<proteinExistence type="predicted"/>
<reference evidence="1 2" key="1">
    <citation type="submission" date="2020-01" db="EMBL/GenBank/DDBJ databases">
        <title>Patterns of diversity and host range of bacteriophage communities associated with bean-nodulatin bacteria.</title>
        <authorList>
            <person name="Vann Cauwenberghe J."/>
            <person name="Santamaria R.I."/>
            <person name="Bustos P."/>
            <person name="Juarez S."/>
            <person name="Gonzalez V."/>
        </authorList>
    </citation>
    <scope>NUCLEOTIDE SEQUENCE [LARGE SCALE GENOMIC DNA]</scope>
    <source>
        <strain evidence="2">RHph</strain>
    </source>
</reference>
<dbReference type="Pfam" id="PF12917">
    <property type="entry name" value="YfbR-like"/>
    <property type="match status" value="1"/>
</dbReference>
<keyword evidence="2" id="KW-1185">Reference proteome</keyword>
<dbReference type="Proteomes" id="UP000655883">
    <property type="component" value="Segment"/>
</dbReference>
<name>A0A7S5UWZ1_9CAUD</name>
<dbReference type="Gene3D" id="1.10.3210.10">
    <property type="entry name" value="Hypothetical protein af1432"/>
    <property type="match status" value="1"/>
</dbReference>
<evidence type="ECO:0000313" key="1">
    <source>
        <dbReference type="EMBL" id="QIG72858.1"/>
    </source>
</evidence>
<sequence>MKDIVFNPLLKISSVNRYSGVYLTKNESVSDHTTQTGLLCILVGNEINKRLAKLKSSVRVNLEKLAYKALIHDLEESKTCDTPRNVKYFNDLIYQEFERMGDQVVLELSELYEFPELYEQWKNAKDKTLEGYILKICDMIHVVRKLVDEVVLLGNLNMLQVALELKDHLKKTHDYINKITDLPAEAIDVFNELTIFSLDTVNYILKKHQSEITDYNFTSLKSA</sequence>
<accession>A0A7S5UWZ1</accession>
<organism evidence="1 2">
    <name type="scientific">Rhizobium phage RHph_Y65</name>
    <dbReference type="NCBI Taxonomy" id="2509785"/>
    <lineage>
        <taxon>Viruses</taxon>
        <taxon>Duplodnaviria</taxon>
        <taxon>Heunggongvirae</taxon>
        <taxon>Uroviricota</taxon>
        <taxon>Caudoviricetes</taxon>
        <taxon>Kleczkowskaviridae</taxon>
        <taxon>Cuauhnahuacvirus</taxon>
        <taxon>Cuauhnahuacvirus Y65</taxon>
    </lineage>
</organism>
<gene>
    <name evidence="1" type="ORF">EVB97_320</name>
</gene>